<dbReference type="Proteomes" id="UP000887579">
    <property type="component" value="Unplaced"/>
</dbReference>
<evidence type="ECO:0000313" key="1">
    <source>
        <dbReference type="Proteomes" id="UP000887579"/>
    </source>
</evidence>
<evidence type="ECO:0000313" key="2">
    <source>
        <dbReference type="WBParaSite" id="ES5_v2.g29905.t1"/>
    </source>
</evidence>
<proteinExistence type="predicted"/>
<protein>
    <submittedName>
        <fullName evidence="2">F-actin binding domain-containing protein</fullName>
    </submittedName>
</protein>
<reference evidence="2" key="1">
    <citation type="submission" date="2022-11" db="UniProtKB">
        <authorList>
            <consortium name="WormBaseParasite"/>
        </authorList>
    </citation>
    <scope>IDENTIFICATION</scope>
</reference>
<name>A0AC34GK16_9BILA</name>
<organism evidence="1 2">
    <name type="scientific">Panagrolaimus sp. ES5</name>
    <dbReference type="NCBI Taxonomy" id="591445"/>
    <lineage>
        <taxon>Eukaryota</taxon>
        <taxon>Metazoa</taxon>
        <taxon>Ecdysozoa</taxon>
        <taxon>Nematoda</taxon>
        <taxon>Chromadorea</taxon>
        <taxon>Rhabditida</taxon>
        <taxon>Tylenchina</taxon>
        <taxon>Panagrolaimomorpha</taxon>
        <taxon>Panagrolaimoidea</taxon>
        <taxon>Panagrolaimidae</taxon>
        <taxon>Panagrolaimus</taxon>
    </lineage>
</organism>
<accession>A0AC34GK16</accession>
<sequence length="223" mass="25125">QEQLQPRPFSTLQRQIQRQKGDATLNSEVSNPRKFAPTLSNVPSRPSPISSSPGSGEDEESAAAMIRAQSLKDLTTKFEKLGGRANPPANNATHRTVSEKRFSCFDPPASEQQQQQQQLQETHHSTPSNFEDGSSPTVSKDQLAKLYRQLESNINDLRTQRKPVLLRNSSISSATMAQQHQQQQPDGLNDKSIIKLSDNMQRFHDICKIYAENISPHSKFRYR</sequence>
<dbReference type="WBParaSite" id="ES5_v2.g29905.t1">
    <property type="protein sequence ID" value="ES5_v2.g29905.t1"/>
    <property type="gene ID" value="ES5_v2.g29905"/>
</dbReference>